<feature type="region of interest" description="Disordered" evidence="1">
    <location>
        <begin position="84"/>
        <end position="124"/>
    </location>
</feature>
<evidence type="ECO:0000313" key="3">
    <source>
        <dbReference type="Proteomes" id="UP001283361"/>
    </source>
</evidence>
<evidence type="ECO:0000313" key="2">
    <source>
        <dbReference type="EMBL" id="KAK3755328.1"/>
    </source>
</evidence>
<keyword evidence="3" id="KW-1185">Reference proteome</keyword>
<comment type="caution">
    <text evidence="2">The sequence shown here is derived from an EMBL/GenBank/DDBJ whole genome shotgun (WGS) entry which is preliminary data.</text>
</comment>
<organism evidence="2 3">
    <name type="scientific">Elysia crispata</name>
    <name type="common">lettuce slug</name>
    <dbReference type="NCBI Taxonomy" id="231223"/>
    <lineage>
        <taxon>Eukaryota</taxon>
        <taxon>Metazoa</taxon>
        <taxon>Spiralia</taxon>
        <taxon>Lophotrochozoa</taxon>
        <taxon>Mollusca</taxon>
        <taxon>Gastropoda</taxon>
        <taxon>Heterobranchia</taxon>
        <taxon>Euthyneura</taxon>
        <taxon>Panpulmonata</taxon>
        <taxon>Sacoglossa</taxon>
        <taxon>Placobranchoidea</taxon>
        <taxon>Plakobranchidae</taxon>
        <taxon>Elysia</taxon>
    </lineage>
</organism>
<reference evidence="2" key="1">
    <citation type="journal article" date="2023" name="G3 (Bethesda)">
        <title>A reference genome for the long-term kleptoplast-retaining sea slug Elysia crispata morphotype clarki.</title>
        <authorList>
            <person name="Eastman K.E."/>
            <person name="Pendleton A.L."/>
            <person name="Shaikh M.A."/>
            <person name="Suttiyut T."/>
            <person name="Ogas R."/>
            <person name="Tomko P."/>
            <person name="Gavelis G."/>
            <person name="Widhalm J.R."/>
            <person name="Wisecaver J.H."/>
        </authorList>
    </citation>
    <scope>NUCLEOTIDE SEQUENCE</scope>
    <source>
        <strain evidence="2">ECLA1</strain>
    </source>
</reference>
<gene>
    <name evidence="2" type="ORF">RRG08_026058</name>
</gene>
<proteinExistence type="predicted"/>
<sequence length="124" mass="13805">MAAKTLMRNPSPDNLRKRQSSCHPVLLGQAEKAECPDKGTSSCYPYTISSSRLSKPPVRSIGDHLRTWRSSLCEDKAWPSSTCPLQDKLDHWPTATAKQHPMENVNSQPAKVHPSGRAQVPQHH</sequence>
<dbReference type="EMBL" id="JAWDGP010005602">
    <property type="protein sequence ID" value="KAK3755328.1"/>
    <property type="molecule type" value="Genomic_DNA"/>
</dbReference>
<protein>
    <submittedName>
        <fullName evidence="2">Uncharacterized protein</fullName>
    </submittedName>
</protein>
<evidence type="ECO:0000256" key="1">
    <source>
        <dbReference type="SAM" id="MobiDB-lite"/>
    </source>
</evidence>
<dbReference type="Proteomes" id="UP001283361">
    <property type="component" value="Unassembled WGS sequence"/>
</dbReference>
<dbReference type="AlphaFoldDB" id="A0AAE1D400"/>
<feature type="region of interest" description="Disordered" evidence="1">
    <location>
        <begin position="1"/>
        <end position="20"/>
    </location>
</feature>
<accession>A0AAE1D400</accession>
<name>A0AAE1D400_9GAST</name>